<dbReference type="AlphaFoldDB" id="A0A7C5L5H0"/>
<accession>A0A7C5L5H0</accession>
<dbReference type="PANTHER" id="PTHR45528:SF9">
    <property type="entry name" value="SENSOR HISTIDINE KINASE YBDK"/>
    <property type="match status" value="1"/>
</dbReference>
<dbReference type="InterPro" id="IPR003594">
    <property type="entry name" value="HATPase_dom"/>
</dbReference>
<evidence type="ECO:0000256" key="4">
    <source>
        <dbReference type="ARBA" id="ARBA00022553"/>
    </source>
</evidence>
<feature type="domain" description="Histidine kinase" evidence="8">
    <location>
        <begin position="1"/>
        <end position="160"/>
    </location>
</feature>
<reference evidence="9" key="1">
    <citation type="journal article" date="2020" name="mSystems">
        <title>Genome- and Community-Level Interaction Insights into Carbon Utilization and Element Cycling Functions of Hydrothermarchaeota in Hydrothermal Sediment.</title>
        <authorList>
            <person name="Zhou Z."/>
            <person name="Liu Y."/>
            <person name="Xu W."/>
            <person name="Pan J."/>
            <person name="Luo Z.H."/>
            <person name="Li M."/>
        </authorList>
    </citation>
    <scope>NUCLEOTIDE SEQUENCE [LARGE SCALE GENOMIC DNA]</scope>
    <source>
        <strain evidence="9">HyVt-501</strain>
    </source>
</reference>
<organism evidence="9">
    <name type="scientific">Aquifex aeolicus</name>
    <dbReference type="NCBI Taxonomy" id="63363"/>
    <lineage>
        <taxon>Bacteria</taxon>
        <taxon>Pseudomonadati</taxon>
        <taxon>Aquificota</taxon>
        <taxon>Aquificia</taxon>
        <taxon>Aquificales</taxon>
        <taxon>Aquificaceae</taxon>
        <taxon>Aquifex</taxon>
    </lineage>
</organism>
<dbReference type="EMBL" id="DRNB01000232">
    <property type="protein sequence ID" value="HHJ64525.1"/>
    <property type="molecule type" value="Genomic_DNA"/>
</dbReference>
<dbReference type="PROSITE" id="PS50109">
    <property type="entry name" value="HIS_KIN"/>
    <property type="match status" value="1"/>
</dbReference>
<dbReference type="InterPro" id="IPR005467">
    <property type="entry name" value="His_kinase_dom"/>
</dbReference>
<keyword evidence="5" id="KW-0808">Transferase</keyword>
<keyword evidence="7" id="KW-0472">Membrane</keyword>
<dbReference type="PRINTS" id="PR00344">
    <property type="entry name" value="BCTRLSENSOR"/>
</dbReference>
<dbReference type="GO" id="GO:0004673">
    <property type="term" value="F:protein histidine kinase activity"/>
    <property type="evidence" value="ECO:0007669"/>
    <property type="project" value="UniProtKB-EC"/>
</dbReference>
<evidence type="ECO:0000259" key="8">
    <source>
        <dbReference type="PROSITE" id="PS50109"/>
    </source>
</evidence>
<evidence type="ECO:0000256" key="3">
    <source>
        <dbReference type="ARBA" id="ARBA00012438"/>
    </source>
</evidence>
<dbReference type="InterPro" id="IPR050398">
    <property type="entry name" value="HssS/ArlS-like"/>
</dbReference>
<comment type="subcellular location">
    <subcellularLocation>
        <location evidence="2">Membrane</location>
        <topology evidence="2">Multi-pass membrane protein</topology>
    </subcellularLocation>
</comment>
<dbReference type="EC" id="2.7.13.3" evidence="3"/>
<dbReference type="InterPro" id="IPR036890">
    <property type="entry name" value="HATPase_C_sf"/>
</dbReference>
<dbReference type="SUPFAM" id="SSF55874">
    <property type="entry name" value="ATPase domain of HSP90 chaperone/DNA topoisomerase II/histidine kinase"/>
    <property type="match status" value="1"/>
</dbReference>
<keyword evidence="4" id="KW-0597">Phosphoprotein</keyword>
<dbReference type="Pfam" id="PF02518">
    <property type="entry name" value="HATPase_c"/>
    <property type="match status" value="1"/>
</dbReference>
<gene>
    <name evidence="9" type="ORF">ENJ61_06415</name>
</gene>
<dbReference type="PANTHER" id="PTHR45528">
    <property type="entry name" value="SENSOR HISTIDINE KINASE CPXA"/>
    <property type="match status" value="1"/>
</dbReference>
<evidence type="ECO:0000256" key="5">
    <source>
        <dbReference type="ARBA" id="ARBA00022679"/>
    </source>
</evidence>
<evidence type="ECO:0000256" key="6">
    <source>
        <dbReference type="ARBA" id="ARBA00022777"/>
    </source>
</evidence>
<dbReference type="Gene3D" id="3.30.565.10">
    <property type="entry name" value="Histidine kinase-like ATPase, C-terminal domain"/>
    <property type="match status" value="1"/>
</dbReference>
<dbReference type="GO" id="GO:0016020">
    <property type="term" value="C:membrane"/>
    <property type="evidence" value="ECO:0007669"/>
    <property type="project" value="UniProtKB-SubCell"/>
</dbReference>
<comment type="catalytic activity">
    <reaction evidence="1">
        <text>ATP + protein L-histidine = ADP + protein N-phospho-L-histidine.</text>
        <dbReference type="EC" id="2.7.13.3"/>
    </reaction>
</comment>
<evidence type="ECO:0000256" key="2">
    <source>
        <dbReference type="ARBA" id="ARBA00004141"/>
    </source>
</evidence>
<evidence type="ECO:0000313" key="9">
    <source>
        <dbReference type="EMBL" id="HHJ64525.1"/>
    </source>
</evidence>
<feature type="non-terminal residue" evidence="9">
    <location>
        <position position="1"/>
    </location>
</feature>
<proteinExistence type="predicted"/>
<dbReference type="InterPro" id="IPR004358">
    <property type="entry name" value="Sig_transdc_His_kin-like_C"/>
</dbReference>
<sequence length="160" mass="18452">NLILKEIERISDLINQFRHLTPSRSLRLERFRLSDLVRDLRKLYSSAGVEITLEGDRTVEGDLSLLKEMFYNLINNSIEWGATKITLRVDGDRLAYRDNGRGIREEDLQNVFIPYYTSNPKGMGIGMAIVKKIVEDHGWKISAFPSREGAYFLIDFNPKS</sequence>
<dbReference type="SMART" id="SM00387">
    <property type="entry name" value="HATPase_c"/>
    <property type="match status" value="1"/>
</dbReference>
<evidence type="ECO:0000256" key="7">
    <source>
        <dbReference type="ARBA" id="ARBA00023136"/>
    </source>
</evidence>
<dbReference type="Proteomes" id="UP000885792">
    <property type="component" value="Unassembled WGS sequence"/>
</dbReference>
<name>A0A7C5L5H0_AQUAO</name>
<protein>
    <recommendedName>
        <fullName evidence="3">histidine kinase</fullName>
        <ecNumber evidence="3">2.7.13.3</ecNumber>
    </recommendedName>
</protein>
<keyword evidence="6 9" id="KW-0418">Kinase</keyword>
<comment type="caution">
    <text evidence="9">The sequence shown here is derived from an EMBL/GenBank/DDBJ whole genome shotgun (WGS) entry which is preliminary data.</text>
</comment>
<evidence type="ECO:0000256" key="1">
    <source>
        <dbReference type="ARBA" id="ARBA00000085"/>
    </source>
</evidence>